<keyword evidence="4 5" id="KW-0472">Membrane</keyword>
<feature type="transmembrane region" description="Helical" evidence="5">
    <location>
        <begin position="6"/>
        <end position="31"/>
    </location>
</feature>
<feature type="transmembrane region" description="Helical" evidence="5">
    <location>
        <begin position="260"/>
        <end position="282"/>
    </location>
</feature>
<name>A0A0K0E9X3_STRER</name>
<evidence type="ECO:0000313" key="7">
    <source>
        <dbReference type="Proteomes" id="UP000035681"/>
    </source>
</evidence>
<evidence type="ECO:0000256" key="2">
    <source>
        <dbReference type="ARBA" id="ARBA00022692"/>
    </source>
</evidence>
<feature type="transmembrane region" description="Helical" evidence="5">
    <location>
        <begin position="109"/>
        <end position="131"/>
    </location>
</feature>
<accession>A0A0K0E9X3</accession>
<sequence length="408" mass="46906">MLDIHTIINGYLTTIFVFMGVFLNIISIILLRKNFKNNSTVKKRINVPDDNNEILTNIIKKSSSENGLNNMNSKVVRKFNKTSSAFINLSKPSVTICPVVITCVTRPKIYIYFTWITLCDTALLIFAFLMYGAPTIGGQSYEYLNAPFTPLIYLFCNTTMVASVWLMCALMYDRYRALTSKLNVALSIKSVKEKDIHKMLALVFISSLIYTLPRFFELKITYKEIEVYNGFSDYILNEDNIQIIPIPIQTDLVRNNFYMIGYRVIGGFLFYSLIPYILLFGASTKISIELHKTTKRRQKMLSTSISNNKISNGTSESNKILFAVMAKFLISRLMPTILDVVECLVGADSFNNDYYYVSLIIDISNFIIVVASGTNFFIFNCYKKLYKKIKYKKKNEKSFNFKLSNQRK</sequence>
<dbReference type="GO" id="GO:0016020">
    <property type="term" value="C:membrane"/>
    <property type="evidence" value="ECO:0007669"/>
    <property type="project" value="UniProtKB-SubCell"/>
</dbReference>
<dbReference type="InterPro" id="IPR017452">
    <property type="entry name" value="GPCR_Rhodpsn_7TM"/>
</dbReference>
<feature type="transmembrane region" description="Helical" evidence="5">
    <location>
        <begin position="151"/>
        <end position="172"/>
    </location>
</feature>
<dbReference type="PROSITE" id="PS50262">
    <property type="entry name" value="G_PROTEIN_RECEP_F1_2"/>
    <property type="match status" value="1"/>
</dbReference>
<dbReference type="STRING" id="6248.A0A0K0E9X3"/>
<evidence type="ECO:0000256" key="4">
    <source>
        <dbReference type="ARBA" id="ARBA00023136"/>
    </source>
</evidence>
<dbReference type="PANTHER" id="PTHR46641:SF14">
    <property type="entry name" value="G-PROTEIN COUPLED RECEPTORS FAMILY 1 PROFILE DOMAIN-CONTAINING PROTEIN"/>
    <property type="match status" value="1"/>
</dbReference>
<evidence type="ECO:0000313" key="8">
    <source>
        <dbReference type="WBParaSite" id="SSTP_0000630500.1"/>
    </source>
</evidence>
<dbReference type="SUPFAM" id="SSF81321">
    <property type="entry name" value="Family A G protein-coupled receptor-like"/>
    <property type="match status" value="1"/>
</dbReference>
<evidence type="ECO:0000259" key="6">
    <source>
        <dbReference type="PROSITE" id="PS50262"/>
    </source>
</evidence>
<dbReference type="AlphaFoldDB" id="A0A0K0E9X3"/>
<evidence type="ECO:0000256" key="3">
    <source>
        <dbReference type="ARBA" id="ARBA00022989"/>
    </source>
</evidence>
<dbReference type="WBParaSite" id="SSTP_0000630500.1">
    <property type="protein sequence ID" value="SSTP_0000630500.1"/>
    <property type="gene ID" value="SSTP_0000630500"/>
</dbReference>
<keyword evidence="3 5" id="KW-1133">Transmembrane helix</keyword>
<dbReference type="Gene3D" id="1.20.1070.10">
    <property type="entry name" value="Rhodopsin 7-helix transmembrane proteins"/>
    <property type="match status" value="1"/>
</dbReference>
<dbReference type="PANTHER" id="PTHR46641">
    <property type="entry name" value="FMRFAMIDE RECEPTOR-RELATED"/>
    <property type="match status" value="1"/>
</dbReference>
<feature type="domain" description="G-protein coupled receptors family 1 profile" evidence="6">
    <location>
        <begin position="71"/>
        <end position="379"/>
    </location>
</feature>
<reference evidence="8" key="1">
    <citation type="submission" date="2015-08" db="UniProtKB">
        <authorList>
            <consortium name="WormBaseParasite"/>
        </authorList>
    </citation>
    <scope>IDENTIFICATION</scope>
</reference>
<protein>
    <submittedName>
        <fullName evidence="8 9">G_PROTEIN_RECEP_F1_2 domain-containing protein</fullName>
    </submittedName>
</protein>
<organism evidence="8">
    <name type="scientific">Strongyloides stercoralis</name>
    <name type="common">Threadworm</name>
    <dbReference type="NCBI Taxonomy" id="6248"/>
    <lineage>
        <taxon>Eukaryota</taxon>
        <taxon>Metazoa</taxon>
        <taxon>Ecdysozoa</taxon>
        <taxon>Nematoda</taxon>
        <taxon>Chromadorea</taxon>
        <taxon>Rhabditida</taxon>
        <taxon>Tylenchina</taxon>
        <taxon>Panagrolaimomorpha</taxon>
        <taxon>Strongyloidoidea</taxon>
        <taxon>Strongyloididae</taxon>
        <taxon>Strongyloides</taxon>
    </lineage>
</organism>
<dbReference type="WBParaSite" id="TCONS_00014852.p1">
    <property type="protein sequence ID" value="TCONS_00014852.p1"/>
    <property type="gene ID" value="XLOC_010065"/>
</dbReference>
<dbReference type="Proteomes" id="UP000035681">
    <property type="component" value="Unplaced"/>
</dbReference>
<keyword evidence="2 5" id="KW-0812">Transmembrane</keyword>
<evidence type="ECO:0000256" key="1">
    <source>
        <dbReference type="ARBA" id="ARBA00004370"/>
    </source>
</evidence>
<evidence type="ECO:0000313" key="9">
    <source>
        <dbReference type="WBParaSite" id="TCONS_00014852.p1"/>
    </source>
</evidence>
<dbReference type="InterPro" id="IPR052954">
    <property type="entry name" value="GPCR-Ligand_Int"/>
</dbReference>
<proteinExistence type="predicted"/>
<evidence type="ECO:0000256" key="5">
    <source>
        <dbReference type="SAM" id="Phobius"/>
    </source>
</evidence>
<comment type="subcellular location">
    <subcellularLocation>
        <location evidence="1">Membrane</location>
    </subcellularLocation>
</comment>
<feature type="transmembrane region" description="Helical" evidence="5">
    <location>
        <begin position="354"/>
        <end position="382"/>
    </location>
</feature>
<keyword evidence="7" id="KW-1185">Reference proteome</keyword>